<evidence type="ECO:0000256" key="1">
    <source>
        <dbReference type="SAM" id="MobiDB-lite"/>
    </source>
</evidence>
<keyword evidence="4" id="KW-1185">Reference proteome</keyword>
<evidence type="ECO:0000256" key="2">
    <source>
        <dbReference type="SAM" id="SignalP"/>
    </source>
</evidence>
<sequence>MKQLWMILVLFALGPGAASAASIYTVHVQGSTQPYICVACDLSTPIPDPKTRETLNAWKEGKAPFADSATHRGIVRSLSSGDTVALCNGCGCATYVVQEEGLWAEGTFQARRTYPASASSATSKNPSNASKATG</sequence>
<reference evidence="3" key="1">
    <citation type="submission" date="2020-10" db="EMBL/GenBank/DDBJ databases">
        <title>Phylogeny of dyella-like bacteria.</title>
        <authorList>
            <person name="Fu J."/>
        </authorList>
    </citation>
    <scope>NUCLEOTIDE SEQUENCE</scope>
    <source>
        <strain evidence="3">DHOC52</strain>
    </source>
</reference>
<dbReference type="RefSeq" id="WP_204680557.1">
    <property type="nucleotide sequence ID" value="NZ_BSNR01000021.1"/>
</dbReference>
<feature type="region of interest" description="Disordered" evidence="1">
    <location>
        <begin position="114"/>
        <end position="134"/>
    </location>
</feature>
<dbReference type="EMBL" id="JADIKE010000030">
    <property type="protein sequence ID" value="MBM7125040.1"/>
    <property type="molecule type" value="Genomic_DNA"/>
</dbReference>
<keyword evidence="2" id="KW-0732">Signal</keyword>
<proteinExistence type="predicted"/>
<evidence type="ECO:0000313" key="3">
    <source>
        <dbReference type="EMBL" id="MBM7125040.1"/>
    </source>
</evidence>
<organism evidence="3 4">
    <name type="scientific">Dyella flava</name>
    <dbReference type="NCBI Taxonomy" id="1920170"/>
    <lineage>
        <taxon>Bacteria</taxon>
        <taxon>Pseudomonadati</taxon>
        <taxon>Pseudomonadota</taxon>
        <taxon>Gammaproteobacteria</taxon>
        <taxon>Lysobacterales</taxon>
        <taxon>Rhodanobacteraceae</taxon>
        <taxon>Dyella</taxon>
    </lineage>
</organism>
<feature type="chain" id="PRO_5045952555" evidence="2">
    <location>
        <begin position="21"/>
        <end position="134"/>
    </location>
</feature>
<feature type="compositionally biased region" description="Polar residues" evidence="1">
    <location>
        <begin position="116"/>
        <end position="134"/>
    </location>
</feature>
<feature type="signal peptide" evidence="2">
    <location>
        <begin position="1"/>
        <end position="20"/>
    </location>
</feature>
<name>A0ABS2K1B1_9GAMM</name>
<protein>
    <submittedName>
        <fullName evidence="3">Uncharacterized protein</fullName>
    </submittedName>
</protein>
<gene>
    <name evidence="3" type="ORF">ISP19_06560</name>
</gene>
<accession>A0ABS2K1B1</accession>
<dbReference type="Proteomes" id="UP001430149">
    <property type="component" value="Unassembled WGS sequence"/>
</dbReference>
<evidence type="ECO:0000313" key="4">
    <source>
        <dbReference type="Proteomes" id="UP001430149"/>
    </source>
</evidence>
<comment type="caution">
    <text evidence="3">The sequence shown here is derived from an EMBL/GenBank/DDBJ whole genome shotgun (WGS) entry which is preliminary data.</text>
</comment>